<evidence type="ECO:0000259" key="4">
    <source>
        <dbReference type="Pfam" id="PF13098"/>
    </source>
</evidence>
<feature type="transmembrane region" description="Helical" evidence="2">
    <location>
        <begin position="69"/>
        <end position="92"/>
    </location>
</feature>
<feature type="domain" description="Disulphide bond isomerase DsbC/G N-terminal" evidence="3">
    <location>
        <begin position="94"/>
        <end position="153"/>
    </location>
</feature>
<name>A0ABS6VNC4_9GAMM</name>
<protein>
    <recommendedName>
        <fullName evidence="1">Thiol:disulfide interchange protein</fullName>
    </recommendedName>
</protein>
<comment type="function">
    <text evidence="1">Required for disulfide bond formation in some periplasmic proteins. Acts by transferring its disulfide bond to other proteins and is reduced in the process.</text>
</comment>
<dbReference type="RefSeq" id="WP_219041790.1">
    <property type="nucleotide sequence ID" value="NZ_JAHWDQ010000001.1"/>
</dbReference>
<dbReference type="InterPro" id="IPR018950">
    <property type="entry name" value="DiS-bond_isomerase_DsbC/G_N"/>
</dbReference>
<dbReference type="InterPro" id="IPR033954">
    <property type="entry name" value="DiS-bond_Isoase_DsbC/G"/>
</dbReference>
<dbReference type="CDD" id="cd03020">
    <property type="entry name" value="DsbA_DsbC_DsbG"/>
    <property type="match status" value="1"/>
</dbReference>
<dbReference type="EMBL" id="JAHWDQ010000001">
    <property type="protein sequence ID" value="MBW2939539.1"/>
    <property type="molecule type" value="Genomic_DNA"/>
</dbReference>
<keyword evidence="1" id="KW-0732">Signal</keyword>
<gene>
    <name evidence="5" type="ORF">KXJ70_02040</name>
</gene>
<dbReference type="Proteomes" id="UP001166291">
    <property type="component" value="Unassembled WGS sequence"/>
</dbReference>
<keyword evidence="1" id="KW-0676">Redox-active center</keyword>
<sequence>MRRVYFHRILSSLSPPQDRASFPEAVHKFDSAWVDETCSDKIVHIEVFDIRRIWRSCLNNYMRVIVRRVFLLLAFGAALFQLSSHAAASVVIDKAADTAIRASFKATRPDIVISQIEASGIPGLYVVSMQNGPTVYASADGRYFIAGDMFEISAAGIESVAEKKLKPVRKELLAQIKREDMIVFSPKGETKGAVYVFTDVDCGYCRKLHEEVPQLNAMGIEVRYLGYPRAGLGTPTYDKMVSAWCADDRKAAMDSLKVGAAIDPKKCTNPIAAEYQLGAQMGVTGTPAIVLEDGSMIPGYKTAQQLGPMILN</sequence>
<comment type="similarity">
    <text evidence="1">Belongs to the thioredoxin family. DsbC subfamily.</text>
</comment>
<dbReference type="InterPro" id="IPR012336">
    <property type="entry name" value="Thioredoxin-like_fold"/>
</dbReference>
<accession>A0ABS6VNC4</accession>
<comment type="subcellular location">
    <subcellularLocation>
        <location evidence="1">Periplasm</location>
    </subcellularLocation>
</comment>
<keyword evidence="2" id="KW-1133">Transmembrane helix</keyword>
<dbReference type="InterPro" id="IPR051470">
    <property type="entry name" value="Thiol:disulfide_interchange"/>
</dbReference>
<dbReference type="PANTHER" id="PTHR35272:SF3">
    <property type="entry name" value="THIOL:DISULFIDE INTERCHANGE PROTEIN DSBC"/>
    <property type="match status" value="1"/>
</dbReference>
<dbReference type="PANTHER" id="PTHR35272">
    <property type="entry name" value="THIOL:DISULFIDE INTERCHANGE PROTEIN DSBC-RELATED"/>
    <property type="match status" value="1"/>
</dbReference>
<evidence type="ECO:0000259" key="3">
    <source>
        <dbReference type="Pfam" id="PF10411"/>
    </source>
</evidence>
<keyword evidence="2" id="KW-0812">Transmembrane</keyword>
<feature type="domain" description="Thioredoxin-like fold" evidence="4">
    <location>
        <begin position="187"/>
        <end position="306"/>
    </location>
</feature>
<keyword evidence="2" id="KW-0472">Membrane</keyword>
<evidence type="ECO:0000313" key="5">
    <source>
        <dbReference type="EMBL" id="MBW2939539.1"/>
    </source>
</evidence>
<keyword evidence="1" id="KW-0574">Periplasm</keyword>
<evidence type="ECO:0000313" key="6">
    <source>
        <dbReference type="Proteomes" id="UP001166291"/>
    </source>
</evidence>
<comment type="caution">
    <text evidence="5">The sequence shown here is derived from an EMBL/GenBank/DDBJ whole genome shotgun (WGS) entry which is preliminary data.</text>
</comment>
<dbReference type="Pfam" id="PF10411">
    <property type="entry name" value="DsbC_N"/>
    <property type="match status" value="1"/>
</dbReference>
<dbReference type="Pfam" id="PF13098">
    <property type="entry name" value="Thioredoxin_2"/>
    <property type="match status" value="1"/>
</dbReference>
<reference evidence="5" key="1">
    <citation type="submission" date="2021-07" db="EMBL/GenBank/DDBJ databases">
        <title>Zhongshania sp. CAU 1632 isolated from seawater.</title>
        <authorList>
            <person name="Kim W."/>
        </authorList>
    </citation>
    <scope>NUCLEOTIDE SEQUENCE</scope>
    <source>
        <strain evidence="5">CAU 1632</strain>
    </source>
</reference>
<proteinExistence type="inferred from homology"/>
<evidence type="ECO:0000256" key="1">
    <source>
        <dbReference type="RuleBase" id="RU364038"/>
    </source>
</evidence>
<organism evidence="5 6">
    <name type="scientific">Zhongshania aquimaris</name>
    <dbReference type="NCBI Taxonomy" id="2857107"/>
    <lineage>
        <taxon>Bacteria</taxon>
        <taxon>Pseudomonadati</taxon>
        <taxon>Pseudomonadota</taxon>
        <taxon>Gammaproteobacteria</taxon>
        <taxon>Cellvibrionales</taxon>
        <taxon>Spongiibacteraceae</taxon>
        <taxon>Zhongshania</taxon>
    </lineage>
</organism>
<evidence type="ECO:0000256" key="2">
    <source>
        <dbReference type="SAM" id="Phobius"/>
    </source>
</evidence>
<keyword evidence="6" id="KW-1185">Reference proteome</keyword>